<dbReference type="AlphaFoldDB" id="A0A232F1A2"/>
<comment type="caution">
    <text evidence="2">The sequence shown here is derived from an EMBL/GenBank/DDBJ whole genome shotgun (WGS) entry which is preliminary data.</text>
</comment>
<gene>
    <name evidence="2" type="ORF">TSAR_014125</name>
</gene>
<organism evidence="2 3">
    <name type="scientific">Trichomalopsis sarcophagae</name>
    <dbReference type="NCBI Taxonomy" id="543379"/>
    <lineage>
        <taxon>Eukaryota</taxon>
        <taxon>Metazoa</taxon>
        <taxon>Ecdysozoa</taxon>
        <taxon>Arthropoda</taxon>
        <taxon>Hexapoda</taxon>
        <taxon>Insecta</taxon>
        <taxon>Pterygota</taxon>
        <taxon>Neoptera</taxon>
        <taxon>Endopterygota</taxon>
        <taxon>Hymenoptera</taxon>
        <taxon>Apocrita</taxon>
        <taxon>Proctotrupomorpha</taxon>
        <taxon>Chalcidoidea</taxon>
        <taxon>Pteromalidae</taxon>
        <taxon>Pteromalinae</taxon>
        <taxon>Trichomalopsis</taxon>
    </lineage>
</organism>
<feature type="coiled-coil region" evidence="1">
    <location>
        <begin position="65"/>
        <end position="99"/>
    </location>
</feature>
<keyword evidence="3" id="KW-1185">Reference proteome</keyword>
<sequence length="108" mass="13243">MISKIIMYPNQFLKIIRDRLTCQSSKRALHKNPLFKKCKAYQIEDICKEDNYHYKLLREKTLQDVKSMQAVIREMRHKIEEYNREIRENLRFLKNLETKMKHNGKNDK</sequence>
<evidence type="ECO:0000256" key="1">
    <source>
        <dbReference type="SAM" id="Coils"/>
    </source>
</evidence>
<dbReference type="OrthoDB" id="7675417at2759"/>
<accession>A0A232F1A2</accession>
<dbReference type="Proteomes" id="UP000215335">
    <property type="component" value="Unassembled WGS sequence"/>
</dbReference>
<proteinExistence type="predicted"/>
<evidence type="ECO:0000313" key="3">
    <source>
        <dbReference type="Proteomes" id="UP000215335"/>
    </source>
</evidence>
<reference evidence="2 3" key="1">
    <citation type="journal article" date="2017" name="Curr. Biol.">
        <title>The Evolution of Venom by Co-option of Single-Copy Genes.</title>
        <authorList>
            <person name="Martinson E.O."/>
            <person name="Mrinalini"/>
            <person name="Kelkar Y.D."/>
            <person name="Chang C.H."/>
            <person name="Werren J.H."/>
        </authorList>
    </citation>
    <scope>NUCLEOTIDE SEQUENCE [LARGE SCALE GENOMIC DNA]</scope>
    <source>
        <strain evidence="2 3">Alberta</strain>
        <tissue evidence="2">Whole body</tissue>
    </source>
</reference>
<evidence type="ECO:0000313" key="2">
    <source>
        <dbReference type="EMBL" id="OXU24323.1"/>
    </source>
</evidence>
<dbReference type="EMBL" id="NNAY01001335">
    <property type="protein sequence ID" value="OXU24323.1"/>
    <property type="molecule type" value="Genomic_DNA"/>
</dbReference>
<protein>
    <submittedName>
        <fullName evidence="2">Uncharacterized protein</fullName>
    </submittedName>
</protein>
<name>A0A232F1A2_9HYME</name>
<keyword evidence="1" id="KW-0175">Coiled coil</keyword>